<name>A0A1G1VAX8_9BACT</name>
<gene>
    <name evidence="2" type="ORF">A3A77_05010</name>
</gene>
<sequence length="203" mass="22982">MKHFSQLLVLALVVFVLLVGVNYYLGTINQKTIIPSSLPSVAATVSPSPSTVKIYNVPINWQTYKKKFKGRAFSFRYPTGITINDGDESSGNITLISKGARIAEIGLLSPYYFQEEYKDGSRRVWFEKQFSKNAGEKVRLTFYDINLANSKNYLQVIADRGRVFDVSTDTYFGVQSGKSVLALDFKQLKKDEFYTILQTLEVK</sequence>
<evidence type="ECO:0000313" key="3">
    <source>
        <dbReference type="Proteomes" id="UP000178659"/>
    </source>
</evidence>
<dbReference type="AlphaFoldDB" id="A0A1G1VAX8"/>
<keyword evidence="1" id="KW-0472">Membrane</keyword>
<proteinExistence type="predicted"/>
<evidence type="ECO:0000313" key="2">
    <source>
        <dbReference type="EMBL" id="OGY12608.1"/>
    </source>
</evidence>
<reference evidence="2 3" key="1">
    <citation type="journal article" date="2016" name="Nat. Commun.">
        <title>Thousands of microbial genomes shed light on interconnected biogeochemical processes in an aquifer system.</title>
        <authorList>
            <person name="Anantharaman K."/>
            <person name="Brown C.T."/>
            <person name="Hug L.A."/>
            <person name="Sharon I."/>
            <person name="Castelle C.J."/>
            <person name="Probst A.J."/>
            <person name="Thomas B.C."/>
            <person name="Singh A."/>
            <person name="Wilkins M.J."/>
            <person name="Karaoz U."/>
            <person name="Brodie E.L."/>
            <person name="Williams K.H."/>
            <person name="Hubbard S.S."/>
            <person name="Banfield J.F."/>
        </authorList>
    </citation>
    <scope>NUCLEOTIDE SEQUENCE [LARGE SCALE GENOMIC DNA]</scope>
</reference>
<dbReference type="EMBL" id="MHCC01000026">
    <property type="protein sequence ID" value="OGY12608.1"/>
    <property type="molecule type" value="Genomic_DNA"/>
</dbReference>
<accession>A0A1G1VAX8</accession>
<keyword evidence="1" id="KW-0812">Transmembrane</keyword>
<organism evidence="2 3">
    <name type="scientific">Candidatus Blackburnbacteria bacterium RIFCSPLOWO2_01_FULL_40_20</name>
    <dbReference type="NCBI Taxonomy" id="1797519"/>
    <lineage>
        <taxon>Bacteria</taxon>
        <taxon>Candidatus Blackburniibacteriota</taxon>
    </lineage>
</organism>
<dbReference type="Proteomes" id="UP000178659">
    <property type="component" value="Unassembled WGS sequence"/>
</dbReference>
<evidence type="ECO:0000256" key="1">
    <source>
        <dbReference type="SAM" id="Phobius"/>
    </source>
</evidence>
<keyword evidence="1" id="KW-1133">Transmembrane helix</keyword>
<comment type="caution">
    <text evidence="2">The sequence shown here is derived from an EMBL/GenBank/DDBJ whole genome shotgun (WGS) entry which is preliminary data.</text>
</comment>
<feature type="transmembrane region" description="Helical" evidence="1">
    <location>
        <begin position="7"/>
        <end position="25"/>
    </location>
</feature>
<protein>
    <submittedName>
        <fullName evidence="2">Uncharacterized protein</fullName>
    </submittedName>
</protein>